<gene>
    <name evidence="1" type="ORF">ACHE_40797S</name>
</gene>
<dbReference type="AlphaFoldDB" id="A0A7R7ZN64"/>
<reference evidence="1" key="1">
    <citation type="submission" date="2021-01" db="EMBL/GenBank/DDBJ databases">
        <authorList>
            <consortium name="Aspergillus chevalieri M1 genome sequencing consortium"/>
            <person name="Kazuki M."/>
            <person name="Futagami T."/>
        </authorList>
    </citation>
    <scope>NUCLEOTIDE SEQUENCE</scope>
    <source>
        <strain evidence="1">M1</strain>
    </source>
</reference>
<dbReference type="RefSeq" id="XP_043136755.1">
    <property type="nucleotide sequence ID" value="XM_043279036.1"/>
</dbReference>
<dbReference type="InterPro" id="IPR025533">
    <property type="entry name" value="DUF4419"/>
</dbReference>
<dbReference type="PANTHER" id="PTHR31252:SF11">
    <property type="entry name" value="DUF4419 DOMAIN-CONTAINING PROTEIN"/>
    <property type="match status" value="1"/>
</dbReference>
<dbReference type="PANTHER" id="PTHR31252">
    <property type="entry name" value="DUF4419 DOMAIN-CONTAINING PROTEIN"/>
    <property type="match status" value="1"/>
</dbReference>
<evidence type="ECO:0000313" key="1">
    <source>
        <dbReference type="EMBL" id="BCR88233.1"/>
    </source>
</evidence>
<name>A0A7R7ZN64_ASPCH</name>
<evidence type="ECO:0000313" key="2">
    <source>
        <dbReference type="Proteomes" id="UP000637239"/>
    </source>
</evidence>
<dbReference type="KEGG" id="ache:ACHE_40797S"/>
<dbReference type="GeneID" id="66982592"/>
<sequence>MELCCGIPSVTLLGEREDWEKLVKKLDRLYQLGDEPARFAQLLQPVLNNFVASFDRPESPDVLDFWSRCAHEHSMLSGLDYLTGWVTVFCFWDADGKLLYQGPIHLTSSAEFKARGSTLGYFASVPVTVDDNGKMYDTVKLAGLVGIQAQSSGVMLDSPEETGLDSIQPVLGWWMYEKRKDSAGKTVDI</sequence>
<keyword evidence="2" id="KW-1185">Reference proteome</keyword>
<proteinExistence type="predicted"/>
<organism evidence="1 2">
    <name type="scientific">Aspergillus chevalieri</name>
    <name type="common">Eurotium chevalieri</name>
    <dbReference type="NCBI Taxonomy" id="182096"/>
    <lineage>
        <taxon>Eukaryota</taxon>
        <taxon>Fungi</taxon>
        <taxon>Dikarya</taxon>
        <taxon>Ascomycota</taxon>
        <taxon>Pezizomycotina</taxon>
        <taxon>Eurotiomycetes</taxon>
        <taxon>Eurotiomycetidae</taxon>
        <taxon>Eurotiales</taxon>
        <taxon>Aspergillaceae</taxon>
        <taxon>Aspergillus</taxon>
        <taxon>Aspergillus subgen. Aspergillus</taxon>
    </lineage>
</organism>
<accession>A0A7R7ZN64</accession>
<dbReference type="EMBL" id="AP024419">
    <property type="protein sequence ID" value="BCR88233.1"/>
    <property type="molecule type" value="Genomic_DNA"/>
</dbReference>
<dbReference type="Pfam" id="PF14388">
    <property type="entry name" value="DUF4419"/>
    <property type="match status" value="1"/>
</dbReference>
<reference evidence="1" key="2">
    <citation type="submission" date="2021-02" db="EMBL/GenBank/DDBJ databases">
        <title>Aspergillus chevalieri M1 genome sequence.</title>
        <authorList>
            <person name="Kadooka C."/>
            <person name="Mori K."/>
            <person name="Futagami T."/>
        </authorList>
    </citation>
    <scope>NUCLEOTIDE SEQUENCE</scope>
    <source>
        <strain evidence="1">M1</strain>
    </source>
</reference>
<dbReference type="Proteomes" id="UP000637239">
    <property type="component" value="Chromosome 4"/>
</dbReference>
<protein>
    <submittedName>
        <fullName evidence="1">Uncharacterized protein</fullName>
    </submittedName>
</protein>